<sequence>MAALPRAMQAQLQQLEQHMLQGQISADQAGMVRDYLQPVRIIEVEQRGDDYSLKFQNRQAHTLTLTRKNGKLSNRITQ</sequence>
<dbReference type="Proteomes" id="UP000223913">
    <property type="component" value="Unassembled WGS sequence"/>
</dbReference>
<keyword evidence="2" id="KW-1185">Reference proteome</keyword>
<accession>A0A2D0NEA4</accession>
<evidence type="ECO:0000313" key="1">
    <source>
        <dbReference type="EMBL" id="PHN06710.1"/>
    </source>
</evidence>
<protein>
    <submittedName>
        <fullName evidence="1">Uncharacterized protein</fullName>
    </submittedName>
</protein>
<dbReference type="EMBL" id="PDUD01000017">
    <property type="protein sequence ID" value="PHN06710.1"/>
    <property type="molecule type" value="Genomic_DNA"/>
</dbReference>
<dbReference type="AlphaFoldDB" id="A0A2D0NEA4"/>
<name>A0A2D0NEA4_FLAN2</name>
<gene>
    <name evidence="1" type="ORF">CRP01_10460</name>
</gene>
<comment type="caution">
    <text evidence="1">The sequence shown here is derived from an EMBL/GenBank/DDBJ whole genome shotgun (WGS) entry which is preliminary data.</text>
</comment>
<reference evidence="1 2" key="1">
    <citation type="submission" date="2017-10" db="EMBL/GenBank/DDBJ databases">
        <title>The draft genome sequence of Lewinella nigricans NBRC 102662.</title>
        <authorList>
            <person name="Wang K."/>
        </authorList>
    </citation>
    <scope>NUCLEOTIDE SEQUENCE [LARGE SCALE GENOMIC DNA]</scope>
    <source>
        <strain evidence="1 2">NBRC 102662</strain>
    </source>
</reference>
<evidence type="ECO:0000313" key="2">
    <source>
        <dbReference type="Proteomes" id="UP000223913"/>
    </source>
</evidence>
<organism evidence="1 2">
    <name type="scientific">Flavilitoribacter nigricans (strain ATCC 23147 / DSM 23189 / NBRC 102662 / NCIMB 1420 / SS-2)</name>
    <name type="common">Lewinella nigricans</name>
    <dbReference type="NCBI Taxonomy" id="1122177"/>
    <lineage>
        <taxon>Bacteria</taxon>
        <taxon>Pseudomonadati</taxon>
        <taxon>Bacteroidota</taxon>
        <taxon>Saprospiria</taxon>
        <taxon>Saprospirales</taxon>
        <taxon>Lewinellaceae</taxon>
        <taxon>Flavilitoribacter</taxon>
    </lineage>
</organism>
<proteinExistence type="predicted"/>